<keyword evidence="1" id="KW-0812">Transmembrane</keyword>
<organism evidence="2 3">
    <name type="scientific">Baekduia soli</name>
    <dbReference type="NCBI Taxonomy" id="496014"/>
    <lineage>
        <taxon>Bacteria</taxon>
        <taxon>Bacillati</taxon>
        <taxon>Actinomycetota</taxon>
        <taxon>Thermoleophilia</taxon>
        <taxon>Solirubrobacterales</taxon>
        <taxon>Baekduiaceae</taxon>
        <taxon>Baekduia</taxon>
    </lineage>
</organism>
<evidence type="ECO:0000313" key="3">
    <source>
        <dbReference type="Proteomes" id="UP000321805"/>
    </source>
</evidence>
<evidence type="ECO:0000313" key="2">
    <source>
        <dbReference type="EMBL" id="QEC47614.1"/>
    </source>
</evidence>
<proteinExistence type="predicted"/>
<dbReference type="AlphaFoldDB" id="A0A5B8U3I9"/>
<keyword evidence="3" id="KW-1185">Reference proteome</keyword>
<reference evidence="2 3" key="1">
    <citation type="journal article" date="2018" name="J. Microbiol.">
        <title>Baekduia soli gen. nov., sp. nov., a novel bacterium isolated from the soil of Baekdu Mountain and proposal of a novel family name, Baekduiaceae fam. nov.</title>
        <authorList>
            <person name="An D.S."/>
            <person name="Siddiqi M.Z."/>
            <person name="Kim K.H."/>
            <person name="Yu H.S."/>
            <person name="Im W.T."/>
        </authorList>
    </citation>
    <scope>NUCLEOTIDE SEQUENCE [LARGE SCALE GENOMIC DNA]</scope>
    <source>
        <strain evidence="2 3">BR7-21</strain>
    </source>
</reference>
<dbReference type="KEGG" id="bsol:FSW04_08525"/>
<evidence type="ECO:0000256" key="1">
    <source>
        <dbReference type="SAM" id="Phobius"/>
    </source>
</evidence>
<dbReference type="Proteomes" id="UP000321805">
    <property type="component" value="Chromosome"/>
</dbReference>
<gene>
    <name evidence="2" type="ORF">FSW04_08525</name>
</gene>
<accession>A0A5B8U3I9</accession>
<dbReference type="RefSeq" id="WP_146918270.1">
    <property type="nucleotide sequence ID" value="NZ_CP042430.1"/>
</dbReference>
<keyword evidence="1" id="KW-1133">Transmembrane helix</keyword>
<dbReference type="OrthoDB" id="5244938at2"/>
<sequence>MSFVLALSAWKATFGLAVVFFVAFPLLLHGLIGFAVAQSLGERAENQEYLDAREDNQPV</sequence>
<feature type="transmembrane region" description="Helical" evidence="1">
    <location>
        <begin position="12"/>
        <end position="37"/>
    </location>
</feature>
<protein>
    <submittedName>
        <fullName evidence="2">Uncharacterized protein</fullName>
    </submittedName>
</protein>
<keyword evidence="1" id="KW-0472">Membrane</keyword>
<name>A0A5B8U3I9_9ACTN</name>
<dbReference type="EMBL" id="CP042430">
    <property type="protein sequence ID" value="QEC47614.1"/>
    <property type="molecule type" value="Genomic_DNA"/>
</dbReference>